<dbReference type="InterPro" id="IPR001128">
    <property type="entry name" value="Cyt_P450"/>
</dbReference>
<dbReference type="GO" id="GO:0016705">
    <property type="term" value="F:oxidoreductase activity, acting on paired donors, with incorporation or reduction of molecular oxygen"/>
    <property type="evidence" value="ECO:0007669"/>
    <property type="project" value="InterPro"/>
</dbReference>
<evidence type="ECO:0000256" key="3">
    <source>
        <dbReference type="ARBA" id="ARBA00022723"/>
    </source>
</evidence>
<keyword evidence="4 5" id="KW-0408">Iron</keyword>
<dbReference type="PANTHER" id="PTHR24305">
    <property type="entry name" value="CYTOCHROME P450"/>
    <property type="match status" value="1"/>
</dbReference>
<dbReference type="OrthoDB" id="1470350at2759"/>
<dbReference type="GO" id="GO:0020037">
    <property type="term" value="F:heme binding"/>
    <property type="evidence" value="ECO:0007669"/>
    <property type="project" value="InterPro"/>
</dbReference>
<keyword evidence="8" id="KW-1185">Reference proteome</keyword>
<sequence>MFYVYTLIAIVWLLLLSWAVYKVVFGYMLPPAHFPKNLPTIPFYYALLPLLKDVDQEDLWHKYLKEPLTQHGAVKIYFGGAWNILVTRPAYINQVLKQDEVFPKAGNHIKNPNSILALYTGENIISTINDQWRGFAAIVKPGLQADVDTSIIIRNAEKLVDLLLDEQQRNATVVMPRPLQDYTLANLSEALLGSSFDTLGNPNAPLSKLQSEIKPHIFNPFYLNFPMLERWFKIPSREEARKLVLNFKRQLCEKVLEGHKHEHPKGMEESHLGCRLVTAYRSGMISRYHFQQNCLSMFLAGHENPQILLLSMMRMLAEHQTLQQQLREHILALSPEDQANPHALAEIPLLTATIYETLRLYPPISQLLNRRTEEDVMLGDEVLLRKGTYVGYNGYTTNRDQEFWGPDSHEFRPSRWGDNCEDIQLLFRKASAKSTFISFHGGRRTCLGIKFAMMGARLSVATFLRNMEWKLDPTWPRRMTPAGPLMPKMLRLQFTRLEKS</sequence>
<evidence type="ECO:0000256" key="5">
    <source>
        <dbReference type="PIRSR" id="PIRSR602403-1"/>
    </source>
</evidence>
<dbReference type="InterPro" id="IPR050121">
    <property type="entry name" value="Cytochrome_P450_monoxygenase"/>
</dbReference>
<dbReference type="InterPro" id="IPR036396">
    <property type="entry name" value="Cyt_P450_sf"/>
</dbReference>
<dbReference type="Gene3D" id="1.10.630.10">
    <property type="entry name" value="Cytochrome P450"/>
    <property type="match status" value="1"/>
</dbReference>
<dbReference type="GO" id="GO:0004497">
    <property type="term" value="F:monooxygenase activity"/>
    <property type="evidence" value="ECO:0007669"/>
    <property type="project" value="UniProtKB-KW"/>
</dbReference>
<dbReference type="PANTHER" id="PTHR24305:SF223">
    <property type="entry name" value="CYTOCHROME P450-DIT2"/>
    <property type="match status" value="1"/>
</dbReference>
<dbReference type="Proteomes" id="UP000799770">
    <property type="component" value="Unassembled WGS sequence"/>
</dbReference>
<dbReference type="EMBL" id="ML977345">
    <property type="protein sequence ID" value="KAF2108933.1"/>
    <property type="molecule type" value="Genomic_DNA"/>
</dbReference>
<keyword evidence="6" id="KW-0503">Monooxygenase</keyword>
<evidence type="ECO:0000313" key="7">
    <source>
        <dbReference type="EMBL" id="KAF2108933.1"/>
    </source>
</evidence>
<dbReference type="AlphaFoldDB" id="A0A6A5YPQ3"/>
<name>A0A6A5YPQ3_9PLEO</name>
<reference evidence="7" key="1">
    <citation type="journal article" date="2020" name="Stud. Mycol.">
        <title>101 Dothideomycetes genomes: a test case for predicting lifestyles and emergence of pathogens.</title>
        <authorList>
            <person name="Haridas S."/>
            <person name="Albert R."/>
            <person name="Binder M."/>
            <person name="Bloem J."/>
            <person name="Labutti K."/>
            <person name="Salamov A."/>
            <person name="Andreopoulos B."/>
            <person name="Baker S."/>
            <person name="Barry K."/>
            <person name="Bills G."/>
            <person name="Bluhm B."/>
            <person name="Cannon C."/>
            <person name="Castanera R."/>
            <person name="Culley D."/>
            <person name="Daum C."/>
            <person name="Ezra D."/>
            <person name="Gonzalez J."/>
            <person name="Henrissat B."/>
            <person name="Kuo A."/>
            <person name="Liang C."/>
            <person name="Lipzen A."/>
            <person name="Lutzoni F."/>
            <person name="Magnuson J."/>
            <person name="Mondo S."/>
            <person name="Nolan M."/>
            <person name="Ohm R."/>
            <person name="Pangilinan J."/>
            <person name="Park H.-J."/>
            <person name="Ramirez L."/>
            <person name="Alfaro M."/>
            <person name="Sun H."/>
            <person name="Tritt A."/>
            <person name="Yoshinaga Y."/>
            <person name="Zwiers L.-H."/>
            <person name="Turgeon B."/>
            <person name="Goodwin S."/>
            <person name="Spatafora J."/>
            <person name="Crous P."/>
            <person name="Grigoriev I."/>
        </authorList>
    </citation>
    <scope>NUCLEOTIDE SEQUENCE</scope>
    <source>
        <strain evidence="7">CBS 627.86</strain>
    </source>
</reference>
<dbReference type="GO" id="GO:0005506">
    <property type="term" value="F:iron ion binding"/>
    <property type="evidence" value="ECO:0007669"/>
    <property type="project" value="InterPro"/>
</dbReference>
<keyword evidence="3 5" id="KW-0479">Metal-binding</keyword>
<evidence type="ECO:0000256" key="6">
    <source>
        <dbReference type="RuleBase" id="RU000461"/>
    </source>
</evidence>
<dbReference type="CDD" id="cd11070">
    <property type="entry name" value="CYP56-like"/>
    <property type="match status" value="1"/>
</dbReference>
<feature type="binding site" description="axial binding residue" evidence="5">
    <location>
        <position position="446"/>
    </location>
    <ligand>
        <name>heme</name>
        <dbReference type="ChEBI" id="CHEBI:30413"/>
    </ligand>
    <ligandPart>
        <name>Fe</name>
        <dbReference type="ChEBI" id="CHEBI:18248"/>
    </ligandPart>
</feature>
<comment type="similarity">
    <text evidence="2 6">Belongs to the cytochrome P450 family.</text>
</comment>
<dbReference type="InterPro" id="IPR002403">
    <property type="entry name" value="Cyt_P450_E_grp-IV"/>
</dbReference>
<dbReference type="PRINTS" id="PR00465">
    <property type="entry name" value="EP450IV"/>
</dbReference>
<keyword evidence="5 6" id="KW-0349">Heme</keyword>
<dbReference type="Pfam" id="PF00067">
    <property type="entry name" value="p450"/>
    <property type="match status" value="1"/>
</dbReference>
<organism evidence="7 8">
    <name type="scientific">Lophiotrema nucula</name>
    <dbReference type="NCBI Taxonomy" id="690887"/>
    <lineage>
        <taxon>Eukaryota</taxon>
        <taxon>Fungi</taxon>
        <taxon>Dikarya</taxon>
        <taxon>Ascomycota</taxon>
        <taxon>Pezizomycotina</taxon>
        <taxon>Dothideomycetes</taxon>
        <taxon>Pleosporomycetidae</taxon>
        <taxon>Pleosporales</taxon>
        <taxon>Lophiotremataceae</taxon>
        <taxon>Lophiotrema</taxon>
    </lineage>
</organism>
<dbReference type="PROSITE" id="PS00086">
    <property type="entry name" value="CYTOCHROME_P450"/>
    <property type="match status" value="1"/>
</dbReference>
<gene>
    <name evidence="7" type="ORF">BDV96DRAFT_586905</name>
</gene>
<proteinExistence type="inferred from homology"/>
<evidence type="ECO:0000313" key="8">
    <source>
        <dbReference type="Proteomes" id="UP000799770"/>
    </source>
</evidence>
<dbReference type="InterPro" id="IPR017972">
    <property type="entry name" value="Cyt_P450_CS"/>
</dbReference>
<evidence type="ECO:0000256" key="1">
    <source>
        <dbReference type="ARBA" id="ARBA00001971"/>
    </source>
</evidence>
<keyword evidence="6" id="KW-0560">Oxidoreductase</keyword>
<dbReference type="PRINTS" id="PR00385">
    <property type="entry name" value="P450"/>
</dbReference>
<protein>
    <submittedName>
        <fullName evidence="7">Dit2 protein</fullName>
    </submittedName>
</protein>
<evidence type="ECO:0000256" key="2">
    <source>
        <dbReference type="ARBA" id="ARBA00010617"/>
    </source>
</evidence>
<evidence type="ECO:0000256" key="4">
    <source>
        <dbReference type="ARBA" id="ARBA00023004"/>
    </source>
</evidence>
<dbReference type="SUPFAM" id="SSF48264">
    <property type="entry name" value="Cytochrome P450"/>
    <property type="match status" value="1"/>
</dbReference>
<comment type="cofactor">
    <cofactor evidence="1 5">
        <name>heme</name>
        <dbReference type="ChEBI" id="CHEBI:30413"/>
    </cofactor>
</comment>
<accession>A0A6A5YPQ3</accession>